<dbReference type="RefSeq" id="XP_060445125.1">
    <property type="nucleotide sequence ID" value="XM_060582853.1"/>
</dbReference>
<protein>
    <submittedName>
        <fullName evidence="1">Uncharacterized protein</fullName>
    </submittedName>
</protein>
<dbReference type="GeneID" id="85467715"/>
<comment type="caution">
    <text evidence="1">The sequence shown here is derived from an EMBL/GenBank/DDBJ whole genome shotgun (WGS) entry which is preliminary data.</text>
</comment>
<reference evidence="1" key="1">
    <citation type="submission" date="2021-06" db="EMBL/GenBank/DDBJ databases">
        <title>Comparative genomics, transcriptomics and evolutionary studies reveal genomic signatures of adaptation to plant cell wall in hemibiotrophic fungi.</title>
        <authorList>
            <consortium name="DOE Joint Genome Institute"/>
            <person name="Baroncelli R."/>
            <person name="Diaz J.F."/>
            <person name="Benocci T."/>
            <person name="Peng M."/>
            <person name="Battaglia E."/>
            <person name="Haridas S."/>
            <person name="Andreopoulos W."/>
            <person name="Labutti K."/>
            <person name="Pangilinan J."/>
            <person name="Floch G.L."/>
            <person name="Makela M.R."/>
            <person name="Henrissat B."/>
            <person name="Grigoriev I.V."/>
            <person name="Crouch J.A."/>
            <person name="De Vries R.P."/>
            <person name="Sukno S.A."/>
            <person name="Thon M.R."/>
        </authorList>
    </citation>
    <scope>NUCLEOTIDE SEQUENCE</scope>
    <source>
        <strain evidence="1">CBS 102054</strain>
    </source>
</reference>
<evidence type="ECO:0000313" key="1">
    <source>
        <dbReference type="EMBL" id="KAK1636518.1"/>
    </source>
</evidence>
<name>A0AAJ0EF35_9PEZI</name>
<dbReference type="EMBL" id="JAHMHQ010000010">
    <property type="protein sequence ID" value="KAK1636518.1"/>
    <property type="molecule type" value="Genomic_DNA"/>
</dbReference>
<sequence length="173" mass="19491">MGKTTICIPKQPAPVPFPPWAPKAPCLPSHHICISPRNGDEAERKHEMRCVSFWGLDRRRFGSHRLATCHAMRSIRAMISPNITALKFQRVDIRSLVVQPRRAPLSHRKSNRFRRVRKLKVCVGTPYSGRYTTGRHRICVCDNPMGGISLNEGRAHCLSGETPGHCQAPRKAP</sequence>
<dbReference type="Proteomes" id="UP001243989">
    <property type="component" value="Unassembled WGS sequence"/>
</dbReference>
<proteinExistence type="predicted"/>
<gene>
    <name evidence="1" type="ORF">BDP81DRAFT_23937</name>
</gene>
<dbReference type="AlphaFoldDB" id="A0AAJ0EF35"/>
<keyword evidence="2" id="KW-1185">Reference proteome</keyword>
<evidence type="ECO:0000313" key="2">
    <source>
        <dbReference type="Proteomes" id="UP001243989"/>
    </source>
</evidence>
<accession>A0AAJ0EF35</accession>
<organism evidence="1 2">
    <name type="scientific">Colletotrichum phormii</name>
    <dbReference type="NCBI Taxonomy" id="359342"/>
    <lineage>
        <taxon>Eukaryota</taxon>
        <taxon>Fungi</taxon>
        <taxon>Dikarya</taxon>
        <taxon>Ascomycota</taxon>
        <taxon>Pezizomycotina</taxon>
        <taxon>Sordariomycetes</taxon>
        <taxon>Hypocreomycetidae</taxon>
        <taxon>Glomerellales</taxon>
        <taxon>Glomerellaceae</taxon>
        <taxon>Colletotrichum</taxon>
        <taxon>Colletotrichum acutatum species complex</taxon>
    </lineage>
</organism>